<dbReference type="InterPro" id="IPR000182">
    <property type="entry name" value="GNAT_dom"/>
</dbReference>
<dbReference type="GO" id="GO:0016746">
    <property type="term" value="F:acyltransferase activity"/>
    <property type="evidence" value="ECO:0007669"/>
    <property type="project" value="UniProtKB-KW"/>
</dbReference>
<gene>
    <name evidence="2" type="ORF">QW060_02825</name>
</gene>
<keyword evidence="2" id="KW-0012">Acyltransferase</keyword>
<keyword evidence="2" id="KW-0808">Transferase</keyword>
<dbReference type="EC" id="2.3.1.-" evidence="2"/>
<proteinExistence type="predicted"/>
<keyword evidence="3" id="KW-1185">Reference proteome</keyword>
<dbReference type="Pfam" id="PF13527">
    <property type="entry name" value="Acetyltransf_9"/>
    <property type="match status" value="1"/>
</dbReference>
<reference evidence="3" key="1">
    <citation type="journal article" date="2019" name="Int. J. Syst. Evol. Microbiol.">
        <title>The Global Catalogue of Microorganisms (GCM) 10K type strain sequencing project: providing services to taxonomists for standard genome sequencing and annotation.</title>
        <authorList>
            <consortium name="The Broad Institute Genomics Platform"/>
            <consortium name="The Broad Institute Genome Sequencing Center for Infectious Disease"/>
            <person name="Wu L."/>
            <person name="Ma J."/>
        </authorList>
    </citation>
    <scope>NUCLEOTIDE SEQUENCE [LARGE SCALE GENOMIC DNA]</scope>
    <source>
        <strain evidence="3">CECT 7184</strain>
    </source>
</reference>
<feature type="domain" description="N-acetyltransferase" evidence="1">
    <location>
        <begin position="17"/>
        <end position="169"/>
    </location>
</feature>
<evidence type="ECO:0000313" key="3">
    <source>
        <dbReference type="Proteomes" id="UP001242368"/>
    </source>
</evidence>
<comment type="caution">
    <text evidence="2">The sequence shown here is derived from an EMBL/GenBank/DDBJ whole genome shotgun (WGS) entry which is preliminary data.</text>
</comment>
<evidence type="ECO:0000313" key="2">
    <source>
        <dbReference type="EMBL" id="MDN3706059.1"/>
    </source>
</evidence>
<sequence>MKTESILVNDKTYNLYIEYQTDEKKRFEFNNMTEKEWGFDFESFYQSGYWKNNCCLYSIFYKEEIVSHTTVTLFEVIVASEKKVWAQIGTVMTKKHFQKQGLSRYLMQRIQQDFNDKIEGMFLFANNSVLDFYPKFGFIPVNEFQAGKKIHYKQSSFHVKQLDMDHENNRKLLETYIEHAHPNSFFNLKNLDLTFFYCYAYPDFGFKNAVFHIEALDTIAIAQIEENVLHLLYVFKLRNVDMNDIIQALSNPEITEVVYGFTPQDKDVTFTPYKEEDLTLFVSKELESLFKEHQLMIPLLAHT</sequence>
<dbReference type="InterPro" id="IPR016181">
    <property type="entry name" value="Acyl_CoA_acyltransferase"/>
</dbReference>
<name>A0ABT8CSJ3_9FLAO</name>
<dbReference type="Gene3D" id="3.40.630.30">
    <property type="match status" value="1"/>
</dbReference>
<accession>A0ABT8CSJ3</accession>
<organism evidence="2 3">
    <name type="scientific">Paenimyroides ceti</name>
    <dbReference type="NCBI Taxonomy" id="395087"/>
    <lineage>
        <taxon>Bacteria</taxon>
        <taxon>Pseudomonadati</taxon>
        <taxon>Bacteroidota</taxon>
        <taxon>Flavobacteriia</taxon>
        <taxon>Flavobacteriales</taxon>
        <taxon>Flavobacteriaceae</taxon>
        <taxon>Paenimyroides</taxon>
    </lineage>
</organism>
<dbReference type="PROSITE" id="PS51186">
    <property type="entry name" value="GNAT"/>
    <property type="match status" value="1"/>
</dbReference>
<dbReference type="Proteomes" id="UP001242368">
    <property type="component" value="Unassembled WGS sequence"/>
</dbReference>
<dbReference type="EMBL" id="JAUFQU010000001">
    <property type="protein sequence ID" value="MDN3706059.1"/>
    <property type="molecule type" value="Genomic_DNA"/>
</dbReference>
<evidence type="ECO:0000259" key="1">
    <source>
        <dbReference type="PROSITE" id="PS51186"/>
    </source>
</evidence>
<dbReference type="SUPFAM" id="SSF55729">
    <property type="entry name" value="Acyl-CoA N-acyltransferases (Nat)"/>
    <property type="match status" value="1"/>
</dbReference>
<dbReference type="RefSeq" id="WP_290362196.1">
    <property type="nucleotide sequence ID" value="NZ_JAUFQU010000001.1"/>
</dbReference>
<protein>
    <submittedName>
        <fullName evidence="2">GNAT family N-acetyltransferase</fullName>
        <ecNumber evidence="2">2.3.1.-</ecNumber>
    </submittedName>
</protein>